<dbReference type="InterPro" id="IPR027383">
    <property type="entry name" value="Znf_put"/>
</dbReference>
<dbReference type="RefSeq" id="WP_071010764.1">
    <property type="nucleotide sequence ID" value="NZ_CP017754.1"/>
</dbReference>
<dbReference type="EMBL" id="CP017754">
    <property type="protein sequence ID" value="AOZ04865.1"/>
    <property type="molecule type" value="Genomic_DNA"/>
</dbReference>
<gene>
    <name evidence="2" type="ORF">BKK80_02750</name>
</gene>
<reference evidence="2 3" key="1">
    <citation type="submission" date="2016-10" db="EMBL/GenBank/DDBJ databases">
        <title>Complete genome sequences of three Cupriavidus strains isolated from various Malaysian environments.</title>
        <authorList>
            <person name="Abdullah A.A.-A."/>
            <person name="Shafie N.A.H."/>
            <person name="Lau N.S."/>
        </authorList>
    </citation>
    <scope>NUCLEOTIDE SEQUENCE [LARGE SCALE GENOMIC DNA]</scope>
    <source>
        <strain evidence="2 3">USMAA1020</strain>
    </source>
</reference>
<accession>A0ABM6F0Q9</accession>
<name>A0ABM6F0Q9_9BURK</name>
<feature type="domain" description="Putative zinc-finger" evidence="1">
    <location>
        <begin position="14"/>
        <end position="47"/>
    </location>
</feature>
<keyword evidence="3" id="KW-1185">Reference proteome</keyword>
<dbReference type="Proteomes" id="UP000177515">
    <property type="component" value="Chromosome 1"/>
</dbReference>
<organism evidence="2 3">
    <name type="scientific">Cupriavidus malaysiensis</name>
    <dbReference type="NCBI Taxonomy" id="367825"/>
    <lineage>
        <taxon>Bacteria</taxon>
        <taxon>Pseudomonadati</taxon>
        <taxon>Pseudomonadota</taxon>
        <taxon>Betaproteobacteria</taxon>
        <taxon>Burkholderiales</taxon>
        <taxon>Burkholderiaceae</taxon>
        <taxon>Cupriavidus</taxon>
    </lineage>
</organism>
<protein>
    <recommendedName>
        <fullName evidence="1">Putative zinc-finger domain-containing protein</fullName>
    </recommendedName>
</protein>
<dbReference type="Pfam" id="PF13490">
    <property type="entry name" value="zf-HC2"/>
    <property type="match status" value="1"/>
</dbReference>
<evidence type="ECO:0000313" key="2">
    <source>
        <dbReference type="EMBL" id="AOZ04865.1"/>
    </source>
</evidence>
<evidence type="ECO:0000313" key="3">
    <source>
        <dbReference type="Proteomes" id="UP000177515"/>
    </source>
</evidence>
<sequence length="77" mass="8878">MPDTPPRRRLMPTCHEVHQLTMQGLDRELGWVQRLRVRSHLTICDACTRFAGQMRLMRAAMRHLGRDDGAAGPRREG</sequence>
<proteinExistence type="predicted"/>
<evidence type="ECO:0000259" key="1">
    <source>
        <dbReference type="Pfam" id="PF13490"/>
    </source>
</evidence>